<protein>
    <submittedName>
        <fullName evidence="1">Uncharacterized protein</fullName>
    </submittedName>
</protein>
<evidence type="ECO:0000313" key="2">
    <source>
        <dbReference type="Proteomes" id="UP001379235"/>
    </source>
</evidence>
<evidence type="ECO:0000313" key="1">
    <source>
        <dbReference type="EMBL" id="MEJ6011371.1"/>
    </source>
</evidence>
<accession>A0ABU8SBL0</accession>
<gene>
    <name evidence="1" type="ORF">WG900_15735</name>
</gene>
<comment type="caution">
    <text evidence="1">The sequence shown here is derived from an EMBL/GenBank/DDBJ whole genome shotgun (WGS) entry which is preliminary data.</text>
</comment>
<dbReference type="RefSeq" id="WP_339968546.1">
    <property type="nucleotide sequence ID" value="NZ_JBBHJY010000008.1"/>
</dbReference>
<name>A0ABU8SBL0_9SPHN</name>
<reference evidence="1 2" key="1">
    <citation type="submission" date="2024-03" db="EMBL/GenBank/DDBJ databases">
        <authorList>
            <person name="Jo J.-H."/>
        </authorList>
    </citation>
    <scope>NUCLEOTIDE SEQUENCE [LARGE SCALE GENOMIC DNA]</scope>
    <source>
        <strain evidence="1 2">AS3R-12</strain>
    </source>
</reference>
<dbReference type="Proteomes" id="UP001379235">
    <property type="component" value="Unassembled WGS sequence"/>
</dbReference>
<proteinExistence type="predicted"/>
<keyword evidence="2" id="KW-1185">Reference proteome</keyword>
<dbReference type="EMBL" id="JBBHJY010000008">
    <property type="protein sequence ID" value="MEJ6011371.1"/>
    <property type="molecule type" value="Genomic_DNA"/>
</dbReference>
<organism evidence="1 2">
    <name type="scientific">Novosphingobium aquae</name>
    <dbReference type="NCBI Taxonomy" id="3133435"/>
    <lineage>
        <taxon>Bacteria</taxon>
        <taxon>Pseudomonadati</taxon>
        <taxon>Pseudomonadota</taxon>
        <taxon>Alphaproteobacteria</taxon>
        <taxon>Sphingomonadales</taxon>
        <taxon>Sphingomonadaceae</taxon>
        <taxon>Novosphingobium</taxon>
    </lineage>
</organism>
<sequence>MLRRFHGLIDHAPSAAFVDGLAEPDPVLFDTLVSMGTGTSAALSLIGDDAGYMLSRGGDGKYLASVMLPGRYEEATAGADTAALAIVGALAIALHDVLPIPADYFDNASQTPFRLN</sequence>